<feature type="compositionally biased region" description="Basic and acidic residues" evidence="1">
    <location>
        <begin position="14"/>
        <end position="31"/>
    </location>
</feature>
<evidence type="ECO:0000313" key="3">
    <source>
        <dbReference type="EMBL" id="CAB4321246.1"/>
    </source>
</evidence>
<keyword evidence="5" id="KW-1185">Reference proteome</keyword>
<sequence>MRKPGIVPPRGARGGHEEAVDLQERVEDPHPHKGNKPPGWGLVDPAAWELIFYEPRGGTGRHVEGCDWGRGKSDLWMR</sequence>
<reference evidence="5" key="1">
    <citation type="journal article" date="2020" name="Genome Biol.">
        <title>Gamete binning: chromosome-level and haplotype-resolved genome assembly enabled by high-throughput single-cell sequencing of gamete genomes.</title>
        <authorList>
            <person name="Campoy J.A."/>
            <person name="Sun H."/>
            <person name="Goel M."/>
            <person name="Jiao W.-B."/>
            <person name="Folz-Donahue K."/>
            <person name="Wang N."/>
            <person name="Rubio M."/>
            <person name="Liu C."/>
            <person name="Kukat C."/>
            <person name="Ruiz D."/>
            <person name="Huettel B."/>
            <person name="Schneeberger K."/>
        </authorList>
    </citation>
    <scope>NUCLEOTIDE SEQUENCE [LARGE SCALE GENOMIC DNA]</scope>
    <source>
        <strain evidence="5">cv. Rojo Pasion</strain>
    </source>
</reference>
<feature type="region of interest" description="Disordered" evidence="1">
    <location>
        <begin position="1"/>
        <end position="40"/>
    </location>
</feature>
<gene>
    <name evidence="2" type="ORF">CURHAP_LOCUS51109</name>
    <name evidence="3" type="ORF">ORAREDHAP_LOCUS50376</name>
</gene>
<evidence type="ECO:0000313" key="2">
    <source>
        <dbReference type="EMBL" id="CAB4290926.1"/>
    </source>
</evidence>
<evidence type="ECO:0000256" key="1">
    <source>
        <dbReference type="SAM" id="MobiDB-lite"/>
    </source>
</evidence>
<proteinExistence type="predicted"/>
<evidence type="ECO:0000313" key="4">
    <source>
        <dbReference type="Proteomes" id="UP000507222"/>
    </source>
</evidence>
<dbReference type="EMBL" id="CAEKKB010000008">
    <property type="protein sequence ID" value="CAB4321246.1"/>
    <property type="molecule type" value="Genomic_DNA"/>
</dbReference>
<reference evidence="3 4" key="2">
    <citation type="submission" date="2020-05" db="EMBL/GenBank/DDBJ databases">
        <authorList>
            <person name="Campoy J."/>
            <person name="Schneeberger K."/>
            <person name="Spophaly S."/>
        </authorList>
    </citation>
    <scope>NUCLEOTIDE SEQUENCE [LARGE SCALE GENOMIC DNA]</scope>
    <source>
        <strain evidence="3">PruArmRojPasFocal</strain>
    </source>
</reference>
<dbReference type="Proteomes" id="UP000507222">
    <property type="component" value="Unassembled WGS sequence"/>
</dbReference>
<evidence type="ECO:0000313" key="5">
    <source>
        <dbReference type="Proteomes" id="UP000507245"/>
    </source>
</evidence>
<accession>A0A6J5Y561</accession>
<dbReference type="Proteomes" id="UP000507245">
    <property type="component" value="Unassembled WGS sequence"/>
</dbReference>
<dbReference type="AlphaFoldDB" id="A0A6J5Y561"/>
<dbReference type="EMBL" id="CAEKDK010000008">
    <property type="protein sequence ID" value="CAB4290926.1"/>
    <property type="molecule type" value="Genomic_DNA"/>
</dbReference>
<organism evidence="3 5">
    <name type="scientific">Prunus armeniaca</name>
    <name type="common">Apricot</name>
    <name type="synonym">Armeniaca vulgaris</name>
    <dbReference type="NCBI Taxonomy" id="36596"/>
    <lineage>
        <taxon>Eukaryota</taxon>
        <taxon>Viridiplantae</taxon>
        <taxon>Streptophyta</taxon>
        <taxon>Embryophyta</taxon>
        <taxon>Tracheophyta</taxon>
        <taxon>Spermatophyta</taxon>
        <taxon>Magnoliopsida</taxon>
        <taxon>eudicotyledons</taxon>
        <taxon>Gunneridae</taxon>
        <taxon>Pentapetalae</taxon>
        <taxon>rosids</taxon>
        <taxon>fabids</taxon>
        <taxon>Rosales</taxon>
        <taxon>Rosaceae</taxon>
        <taxon>Amygdaloideae</taxon>
        <taxon>Amygdaleae</taxon>
        <taxon>Prunus</taxon>
    </lineage>
</organism>
<name>A0A6J5Y561_PRUAR</name>
<protein>
    <submittedName>
        <fullName evidence="3">Uncharacterized protein</fullName>
    </submittedName>
</protein>
<dbReference type="OrthoDB" id="10317048at2759"/>